<name>A0A226CXQ3_FOLCA</name>
<accession>A0A226CXQ3</accession>
<dbReference type="Proteomes" id="UP000198287">
    <property type="component" value="Unassembled WGS sequence"/>
</dbReference>
<keyword evidence="1" id="KW-0472">Membrane</keyword>
<keyword evidence="4" id="KW-1185">Reference proteome</keyword>
<organism evidence="3 4">
    <name type="scientific">Folsomia candida</name>
    <name type="common">Springtail</name>
    <dbReference type="NCBI Taxonomy" id="158441"/>
    <lineage>
        <taxon>Eukaryota</taxon>
        <taxon>Metazoa</taxon>
        <taxon>Ecdysozoa</taxon>
        <taxon>Arthropoda</taxon>
        <taxon>Hexapoda</taxon>
        <taxon>Collembola</taxon>
        <taxon>Entomobryomorpha</taxon>
        <taxon>Isotomoidea</taxon>
        <taxon>Isotomidae</taxon>
        <taxon>Proisotominae</taxon>
        <taxon>Folsomia</taxon>
    </lineage>
</organism>
<evidence type="ECO:0000313" key="3">
    <source>
        <dbReference type="EMBL" id="OXA37308.1"/>
    </source>
</evidence>
<feature type="transmembrane region" description="Helical" evidence="1">
    <location>
        <begin position="70"/>
        <end position="89"/>
    </location>
</feature>
<dbReference type="EMBL" id="LNIX01000059">
    <property type="protein sequence ID" value="OXA37308.1"/>
    <property type="molecule type" value="Genomic_DNA"/>
</dbReference>
<keyword evidence="1" id="KW-1133">Transmembrane helix</keyword>
<reference evidence="3 4" key="1">
    <citation type="submission" date="2015-12" db="EMBL/GenBank/DDBJ databases">
        <title>The genome of Folsomia candida.</title>
        <authorList>
            <person name="Faddeeva A."/>
            <person name="Derks M.F."/>
            <person name="Anvar Y."/>
            <person name="Smit S."/>
            <person name="Van Straalen N."/>
            <person name="Roelofs D."/>
        </authorList>
    </citation>
    <scope>NUCLEOTIDE SEQUENCE [LARGE SCALE GENOMIC DNA]</scope>
    <source>
        <strain evidence="3 4">VU population</strain>
        <tissue evidence="3">Whole body</tissue>
    </source>
</reference>
<dbReference type="AlphaFoldDB" id="A0A226CXQ3"/>
<feature type="transmembrane region" description="Helical" evidence="1">
    <location>
        <begin position="250"/>
        <end position="273"/>
    </location>
</feature>
<evidence type="ECO:0000256" key="1">
    <source>
        <dbReference type="SAM" id="Phobius"/>
    </source>
</evidence>
<feature type="transmembrane region" description="Helical" evidence="1">
    <location>
        <begin position="124"/>
        <end position="141"/>
    </location>
</feature>
<sequence length="471" mass="53828">MSPNLIFHCIKRHLKLANVFYAVFVKLDKQSDKLIIVNKNVERIVVAFKILQILMIIVKIWSTIAAANNLTGTILGVSLVSLYVTPFLLQCHISSDYVQVQFLNYVFFTKDLTDAENRGKQSSFITYLIIFLNSMELGYYAMSSVHFLLVAFRPCQPGLSSYLLYRLDMVWQANFLLRLLTAALEFCIFMQICVSAGYYAIILLLTGTIFIWMACETFIKRYEREAAQQVEYRRVQILEKLLNVCTRAQIFFMVALILPTFQIIIFSALINVLHAGHQFIAVALVFIYLCTLSFTLLTFTAAAKVLSDSIRVHLWITARVFLPSGNRCYADHLTDEALDLESFDTLVALAERILVSDAEILKILTLISDHARNLERRPTSNFFETGEDGKTLAGLSLENFNDLNVITGRHLRYSKLRSKRVALGVFLVKLRHNISFKVLALWFRLGSAGNASRTFQTVCDILYENEHLWMP</sequence>
<feature type="transmembrane region" description="Helical" evidence="1">
    <location>
        <begin position="44"/>
        <end position="64"/>
    </location>
</feature>
<feature type="transmembrane region" description="Helical" evidence="1">
    <location>
        <begin position="279"/>
        <end position="303"/>
    </location>
</feature>
<evidence type="ECO:0000259" key="2">
    <source>
        <dbReference type="Pfam" id="PF13613"/>
    </source>
</evidence>
<evidence type="ECO:0000313" key="4">
    <source>
        <dbReference type="Proteomes" id="UP000198287"/>
    </source>
</evidence>
<gene>
    <name evidence="3" type="ORF">Fcan01_27930</name>
</gene>
<feature type="domain" description="Transposase Helix-turn-helix" evidence="2">
    <location>
        <begin position="423"/>
        <end position="464"/>
    </location>
</feature>
<dbReference type="Pfam" id="PF13613">
    <property type="entry name" value="HTH_Tnp_4"/>
    <property type="match status" value="1"/>
</dbReference>
<feature type="transmembrane region" description="Helical" evidence="1">
    <location>
        <begin position="175"/>
        <end position="192"/>
    </location>
</feature>
<keyword evidence="1" id="KW-0812">Transmembrane</keyword>
<dbReference type="InterPro" id="IPR027805">
    <property type="entry name" value="Transposase_HTH_dom"/>
</dbReference>
<proteinExistence type="predicted"/>
<protein>
    <recommendedName>
        <fullName evidence="2">Transposase Helix-turn-helix domain-containing protein</fullName>
    </recommendedName>
</protein>
<feature type="transmembrane region" description="Helical" evidence="1">
    <location>
        <begin position="198"/>
        <end position="219"/>
    </location>
</feature>
<comment type="caution">
    <text evidence="3">The sequence shown here is derived from an EMBL/GenBank/DDBJ whole genome shotgun (WGS) entry which is preliminary data.</text>
</comment>